<dbReference type="AlphaFoldDB" id="A0A077MCT4"/>
<organism evidence="1 2">
    <name type="scientific">Nostocoides jenkinsii Ben 74</name>
    <dbReference type="NCBI Taxonomy" id="1193518"/>
    <lineage>
        <taxon>Bacteria</taxon>
        <taxon>Bacillati</taxon>
        <taxon>Actinomycetota</taxon>
        <taxon>Actinomycetes</taxon>
        <taxon>Micrococcales</taxon>
        <taxon>Intrasporangiaceae</taxon>
        <taxon>Nostocoides</taxon>
    </lineage>
</organism>
<dbReference type="STRING" id="1193518.BN13_1830005"/>
<proteinExistence type="predicted"/>
<reference evidence="1 2" key="1">
    <citation type="journal article" date="2013" name="ISME J.">
        <title>A metabolic model for members of the genus Tetrasphaera involved in enhanced biological phosphorus removal.</title>
        <authorList>
            <person name="Kristiansen R."/>
            <person name="Nguyen H.T.T."/>
            <person name="Saunders A.M."/>
            <person name="Nielsen J.L."/>
            <person name="Wimmer R."/>
            <person name="Le V.Q."/>
            <person name="McIlroy S.J."/>
            <person name="Petrovski S."/>
            <person name="Seviour R.J."/>
            <person name="Calteau A."/>
            <person name="Nielsen K.L."/>
            <person name="Nielsen P.H."/>
        </authorList>
    </citation>
    <scope>NUCLEOTIDE SEQUENCE [LARGE SCALE GENOMIC DNA]</scope>
    <source>
        <strain evidence="1 2">Ben 74</strain>
    </source>
</reference>
<evidence type="ECO:0000313" key="1">
    <source>
        <dbReference type="EMBL" id="CCI52558.1"/>
    </source>
</evidence>
<dbReference type="RefSeq" id="WP_048548533.1">
    <property type="nucleotide sequence ID" value="NZ_HF571038.1"/>
</dbReference>
<name>A0A077MCT4_9MICO</name>
<keyword evidence="2" id="KW-1185">Reference proteome</keyword>
<dbReference type="EMBL" id="CAJC01000094">
    <property type="protein sequence ID" value="CCI52558.1"/>
    <property type="molecule type" value="Genomic_DNA"/>
</dbReference>
<comment type="caution">
    <text evidence="1">The sequence shown here is derived from an EMBL/GenBank/DDBJ whole genome shotgun (WGS) entry which is preliminary data.</text>
</comment>
<gene>
    <name evidence="1" type="ORF">BN13_1830005</name>
</gene>
<evidence type="ECO:0000313" key="2">
    <source>
        <dbReference type="Proteomes" id="UP000035720"/>
    </source>
</evidence>
<accession>A0A077MCT4</accession>
<sequence>MSQFDDFMDRVGLPRRSREYDLEVEVSATVRVTLTATSEEEAADALTRDDVWAVLGEDNITWDVCEVYAD</sequence>
<protein>
    <submittedName>
        <fullName evidence="1">Uncharacterized protein</fullName>
    </submittedName>
</protein>
<dbReference type="Proteomes" id="UP000035720">
    <property type="component" value="Unassembled WGS sequence"/>
</dbReference>